<protein>
    <recommendedName>
        <fullName evidence="7">15-hydroxyprostaglandin dehydrogenase</fullName>
    </recommendedName>
</protein>
<dbReference type="Pfam" id="PF00106">
    <property type="entry name" value="adh_short"/>
    <property type="match status" value="1"/>
</dbReference>
<evidence type="ECO:0000313" key="6">
    <source>
        <dbReference type="Proteomes" id="UP000327044"/>
    </source>
</evidence>
<dbReference type="Gene3D" id="3.40.50.720">
    <property type="entry name" value="NAD(P)-binding Rossmann-like Domain"/>
    <property type="match status" value="1"/>
</dbReference>
<dbReference type="SUPFAM" id="SSF51735">
    <property type="entry name" value="NAD(P)-binding Rossmann-fold domains"/>
    <property type="match status" value="1"/>
</dbReference>
<dbReference type="Proteomes" id="UP000327044">
    <property type="component" value="Unassembled WGS sequence"/>
</dbReference>
<evidence type="ECO:0000256" key="1">
    <source>
        <dbReference type="ARBA" id="ARBA00006484"/>
    </source>
</evidence>
<evidence type="ECO:0000256" key="3">
    <source>
        <dbReference type="RuleBase" id="RU000363"/>
    </source>
</evidence>
<dbReference type="PANTHER" id="PTHR44229:SF8">
    <property type="entry name" value="ALCOHOL DEHYDROGENASE-RELATED"/>
    <property type="match status" value="1"/>
</dbReference>
<sequence length="265" mass="28907">MFNVAEKVALVTGGAHGIGLAIVRELLHNGVKGVAILDVNEALGQEALQQIRNEFGDGKARFLRVDVSSRQEFGEAFRKAVDIFKQLDIVVNNAGILNDLDWEKEIGVNLIGTTNGTIFAFEDYLPSYRSGEEGVILNISSYSALHCHASAPVYAATKGGVITLTRCLGRSVHYKQKNIRVMALCPASVSTGISSTLISPSYVEIQKNHDFNPRPIPQSPEVLGKAAVQIIQEGENGSVWIAEDNKPAYEIEISFTRKEKKNLVL</sequence>
<dbReference type="GO" id="GO:0016616">
    <property type="term" value="F:oxidoreductase activity, acting on the CH-OH group of donors, NAD or NADP as acceptor"/>
    <property type="evidence" value="ECO:0007669"/>
    <property type="project" value="TreeGrafter"/>
</dbReference>
<evidence type="ECO:0000313" key="4">
    <source>
        <dbReference type="EMBL" id="JAV75879.1"/>
    </source>
</evidence>
<evidence type="ECO:0000256" key="2">
    <source>
        <dbReference type="ARBA" id="ARBA00023002"/>
    </source>
</evidence>
<reference evidence="5 6" key="2">
    <citation type="journal article" date="2018" name="Elife">
        <title>Firefly genomes illuminate parallel origins of bioluminescence in beetles.</title>
        <authorList>
            <person name="Fallon T.R."/>
            <person name="Lower S.E."/>
            <person name="Chang C.H."/>
            <person name="Bessho-Uehara M."/>
            <person name="Martin G.J."/>
            <person name="Bewick A.J."/>
            <person name="Behringer M."/>
            <person name="Debat H.J."/>
            <person name="Wong I."/>
            <person name="Day J.C."/>
            <person name="Suvorov A."/>
            <person name="Silva C.J."/>
            <person name="Stanger-Hall K.F."/>
            <person name="Hall D.W."/>
            <person name="Schmitz R.J."/>
            <person name="Nelson D.R."/>
            <person name="Lewis S.M."/>
            <person name="Shigenobu S."/>
            <person name="Bybee S.M."/>
            <person name="Larracuente A.M."/>
            <person name="Oba Y."/>
            <person name="Weng J.K."/>
        </authorList>
    </citation>
    <scope>NUCLEOTIDE SEQUENCE [LARGE SCALE GENOMIC DNA]</scope>
    <source>
        <strain evidence="5">1611_PpyrPB1</strain>
        <tissue evidence="5">Whole body</tissue>
    </source>
</reference>
<evidence type="ECO:0008006" key="7">
    <source>
        <dbReference type="Google" id="ProtNLM"/>
    </source>
</evidence>
<gene>
    <name evidence="5" type="ORF">PPYR_10824</name>
</gene>
<dbReference type="InterPro" id="IPR020904">
    <property type="entry name" value="Sc_DH/Rdtase_CS"/>
</dbReference>
<accession>A0A1Y1LQF8</accession>
<dbReference type="EMBL" id="GEZM01049749">
    <property type="protein sequence ID" value="JAV75879.1"/>
    <property type="molecule type" value="Transcribed_RNA"/>
</dbReference>
<keyword evidence="6" id="KW-1185">Reference proteome</keyword>
<dbReference type="InParanoid" id="A0A1Y1LQF8"/>
<dbReference type="AlphaFoldDB" id="A0A1Y1LQF8"/>
<reference evidence="5" key="3">
    <citation type="submission" date="2019-08" db="EMBL/GenBank/DDBJ databases">
        <authorList>
            <consortium name="Photinus pyralis genome working group"/>
            <person name="Fallon T.R."/>
            <person name="Sander Lower S.E."/>
            <person name="Weng J.-K."/>
        </authorList>
    </citation>
    <scope>NUCLEOTIDE SEQUENCE</scope>
    <source>
        <strain evidence="5">1611_PpyrPB1</strain>
        <tissue evidence="5">Whole body</tissue>
    </source>
</reference>
<organism evidence="4">
    <name type="scientific">Photinus pyralis</name>
    <name type="common">Common eastern firefly</name>
    <name type="synonym">Lampyris pyralis</name>
    <dbReference type="NCBI Taxonomy" id="7054"/>
    <lineage>
        <taxon>Eukaryota</taxon>
        <taxon>Metazoa</taxon>
        <taxon>Ecdysozoa</taxon>
        <taxon>Arthropoda</taxon>
        <taxon>Hexapoda</taxon>
        <taxon>Insecta</taxon>
        <taxon>Pterygota</taxon>
        <taxon>Neoptera</taxon>
        <taxon>Endopterygota</taxon>
        <taxon>Coleoptera</taxon>
        <taxon>Polyphaga</taxon>
        <taxon>Elateriformia</taxon>
        <taxon>Elateroidea</taxon>
        <taxon>Lampyridae</taxon>
        <taxon>Lampyrinae</taxon>
        <taxon>Photinus</taxon>
    </lineage>
</organism>
<reference evidence="4" key="1">
    <citation type="journal article" date="2016" name="Sci. Rep.">
        <title>Molecular characterization of firefly nuptial gifts: a multi-omics approach sheds light on postcopulatory sexual selection.</title>
        <authorList>
            <person name="Al-Wathiqui N."/>
            <person name="Fallon T.R."/>
            <person name="South A."/>
            <person name="Weng J.K."/>
            <person name="Lewis S.M."/>
        </authorList>
    </citation>
    <scope>NUCLEOTIDE SEQUENCE</scope>
</reference>
<dbReference type="InterPro" id="IPR002347">
    <property type="entry name" value="SDR_fam"/>
</dbReference>
<proteinExistence type="inferred from homology"/>
<keyword evidence="2" id="KW-0560">Oxidoreductase</keyword>
<evidence type="ECO:0000313" key="5">
    <source>
        <dbReference type="EMBL" id="KAB0796763.1"/>
    </source>
</evidence>
<name>A0A1Y1LQF8_PHOPY</name>
<dbReference type="InterPro" id="IPR036291">
    <property type="entry name" value="NAD(P)-bd_dom_sf"/>
</dbReference>
<comment type="similarity">
    <text evidence="1 3">Belongs to the short-chain dehydrogenases/reductases (SDR) family.</text>
</comment>
<dbReference type="PROSITE" id="PS00061">
    <property type="entry name" value="ADH_SHORT"/>
    <property type="match status" value="1"/>
</dbReference>
<dbReference type="PANTHER" id="PTHR44229">
    <property type="entry name" value="15-HYDROXYPROSTAGLANDIN DEHYDROGENASE [NAD(+)]"/>
    <property type="match status" value="1"/>
</dbReference>
<dbReference type="GO" id="GO:0005737">
    <property type="term" value="C:cytoplasm"/>
    <property type="evidence" value="ECO:0007669"/>
    <property type="project" value="TreeGrafter"/>
</dbReference>
<dbReference type="OrthoDB" id="417891at2759"/>
<dbReference type="EMBL" id="VVIM01000007">
    <property type="protein sequence ID" value="KAB0796763.1"/>
    <property type="molecule type" value="Genomic_DNA"/>
</dbReference>
<dbReference type="PRINTS" id="PR00081">
    <property type="entry name" value="GDHRDH"/>
</dbReference>
<dbReference type="PRINTS" id="PR00080">
    <property type="entry name" value="SDRFAMILY"/>
</dbReference>